<feature type="transmembrane region" description="Helical" evidence="1">
    <location>
        <begin position="12"/>
        <end position="30"/>
    </location>
</feature>
<organism evidence="2 3">
    <name type="scientific">Actinokineospora soli</name>
    <dbReference type="NCBI Taxonomy" id="1048753"/>
    <lineage>
        <taxon>Bacteria</taxon>
        <taxon>Bacillati</taxon>
        <taxon>Actinomycetota</taxon>
        <taxon>Actinomycetes</taxon>
        <taxon>Pseudonocardiales</taxon>
        <taxon>Pseudonocardiaceae</taxon>
        <taxon>Actinokineospora</taxon>
    </lineage>
</organism>
<name>A0ABW2TYJ3_9PSEU</name>
<keyword evidence="1" id="KW-1133">Transmembrane helix</keyword>
<dbReference type="Proteomes" id="UP001596512">
    <property type="component" value="Unassembled WGS sequence"/>
</dbReference>
<keyword evidence="3" id="KW-1185">Reference proteome</keyword>
<feature type="transmembrane region" description="Helical" evidence="1">
    <location>
        <begin position="73"/>
        <end position="97"/>
    </location>
</feature>
<evidence type="ECO:0000256" key="1">
    <source>
        <dbReference type="SAM" id="Phobius"/>
    </source>
</evidence>
<comment type="caution">
    <text evidence="2">The sequence shown here is derived from an EMBL/GenBank/DDBJ whole genome shotgun (WGS) entry which is preliminary data.</text>
</comment>
<evidence type="ECO:0000313" key="2">
    <source>
        <dbReference type="EMBL" id="MFC7617785.1"/>
    </source>
</evidence>
<gene>
    <name evidence="2" type="ORF">ACFQV2_34655</name>
</gene>
<keyword evidence="1" id="KW-0812">Transmembrane</keyword>
<sequence>MDDRVRRSAAPAAAGALLIAVAVTSAVGWLDWSAVGGWLRAHAGSIVLTGFGALLVALAVVEYRRGPARRSPLSWGAVAAGAALVGAVAVGATAWLLGEAAAANDPRRRGWRR</sequence>
<evidence type="ECO:0000313" key="3">
    <source>
        <dbReference type="Proteomes" id="UP001596512"/>
    </source>
</evidence>
<feature type="transmembrane region" description="Helical" evidence="1">
    <location>
        <begin position="42"/>
        <end position="61"/>
    </location>
</feature>
<proteinExistence type="predicted"/>
<protein>
    <submittedName>
        <fullName evidence="2">Uncharacterized protein</fullName>
    </submittedName>
</protein>
<dbReference type="EMBL" id="JBHTEY010000004">
    <property type="protein sequence ID" value="MFC7617785.1"/>
    <property type="molecule type" value="Genomic_DNA"/>
</dbReference>
<reference evidence="3" key="1">
    <citation type="journal article" date="2019" name="Int. J. Syst. Evol. Microbiol.">
        <title>The Global Catalogue of Microorganisms (GCM) 10K type strain sequencing project: providing services to taxonomists for standard genome sequencing and annotation.</title>
        <authorList>
            <consortium name="The Broad Institute Genomics Platform"/>
            <consortium name="The Broad Institute Genome Sequencing Center for Infectious Disease"/>
            <person name="Wu L."/>
            <person name="Ma J."/>
        </authorList>
    </citation>
    <scope>NUCLEOTIDE SEQUENCE [LARGE SCALE GENOMIC DNA]</scope>
    <source>
        <strain evidence="3">JCM 17695</strain>
    </source>
</reference>
<keyword evidence="1" id="KW-0472">Membrane</keyword>
<accession>A0ABW2TYJ3</accession>